<dbReference type="Proteomes" id="UP001054889">
    <property type="component" value="Unassembled WGS sequence"/>
</dbReference>
<proteinExistence type="predicted"/>
<accession>A0AAV5G0B4</accession>
<protein>
    <recommendedName>
        <fullName evidence="3">F-box domain-containing protein</fullName>
    </recommendedName>
</protein>
<evidence type="ECO:0000313" key="1">
    <source>
        <dbReference type="EMBL" id="GJN39886.1"/>
    </source>
</evidence>
<comment type="caution">
    <text evidence="1">The sequence shown here is derived from an EMBL/GenBank/DDBJ whole genome shotgun (WGS) entry which is preliminary data.</text>
</comment>
<reference evidence="1" key="1">
    <citation type="journal article" date="2018" name="DNA Res.">
        <title>Multiple hybrid de novo genome assembly of finger millet, an orphan allotetraploid crop.</title>
        <authorList>
            <person name="Hatakeyama M."/>
            <person name="Aluri S."/>
            <person name="Balachadran M.T."/>
            <person name="Sivarajan S.R."/>
            <person name="Patrignani A."/>
            <person name="Gruter S."/>
            <person name="Poveda L."/>
            <person name="Shimizu-Inatsugi R."/>
            <person name="Baeten J."/>
            <person name="Francoijs K.J."/>
            <person name="Nataraja K.N."/>
            <person name="Reddy Y.A.N."/>
            <person name="Phadnis S."/>
            <person name="Ravikumar R.L."/>
            <person name="Schlapbach R."/>
            <person name="Sreeman S.M."/>
            <person name="Shimizu K.K."/>
        </authorList>
    </citation>
    <scope>NUCLEOTIDE SEQUENCE</scope>
</reference>
<name>A0AAV5G0B4_ELECO</name>
<dbReference type="AlphaFoldDB" id="A0AAV5G0B4"/>
<evidence type="ECO:0000313" key="2">
    <source>
        <dbReference type="Proteomes" id="UP001054889"/>
    </source>
</evidence>
<reference evidence="1" key="2">
    <citation type="submission" date="2021-12" db="EMBL/GenBank/DDBJ databases">
        <title>Resequencing data analysis of finger millet.</title>
        <authorList>
            <person name="Hatakeyama M."/>
            <person name="Aluri S."/>
            <person name="Balachadran M.T."/>
            <person name="Sivarajan S.R."/>
            <person name="Poveda L."/>
            <person name="Shimizu-Inatsugi R."/>
            <person name="Schlapbach R."/>
            <person name="Sreeman S.M."/>
            <person name="Shimizu K.K."/>
        </authorList>
    </citation>
    <scope>NUCLEOTIDE SEQUENCE</scope>
</reference>
<dbReference type="SUPFAM" id="SSF81383">
    <property type="entry name" value="F-box domain"/>
    <property type="match status" value="1"/>
</dbReference>
<keyword evidence="2" id="KW-1185">Reference proteome</keyword>
<dbReference type="InterPro" id="IPR036047">
    <property type="entry name" value="F-box-like_dom_sf"/>
</dbReference>
<evidence type="ECO:0008006" key="3">
    <source>
        <dbReference type="Google" id="ProtNLM"/>
    </source>
</evidence>
<sequence length="166" mass="18897">MEEVFSDADLASMSPPMRALTQSVYTALPSPRVDTTDRLYCAAAADRVDRISFLPPWIRRNIVSRLPIKDAVRTTVLSTRCMDEIAAVVSNVLRSHLGRLWCVHLTATPMANRRDQTVEWLHHLAQRRVEKLFFINNPKKMCLDVPLPLAIFDCEFLLVLYLGFVG</sequence>
<organism evidence="1 2">
    <name type="scientific">Eleusine coracana subsp. coracana</name>
    <dbReference type="NCBI Taxonomy" id="191504"/>
    <lineage>
        <taxon>Eukaryota</taxon>
        <taxon>Viridiplantae</taxon>
        <taxon>Streptophyta</taxon>
        <taxon>Embryophyta</taxon>
        <taxon>Tracheophyta</taxon>
        <taxon>Spermatophyta</taxon>
        <taxon>Magnoliopsida</taxon>
        <taxon>Liliopsida</taxon>
        <taxon>Poales</taxon>
        <taxon>Poaceae</taxon>
        <taxon>PACMAD clade</taxon>
        <taxon>Chloridoideae</taxon>
        <taxon>Cynodonteae</taxon>
        <taxon>Eleusininae</taxon>
        <taxon>Eleusine</taxon>
    </lineage>
</organism>
<gene>
    <name evidence="1" type="primary">gb29036</name>
    <name evidence="1" type="ORF">PR202_gb29036</name>
</gene>
<dbReference type="EMBL" id="BQKI01000098">
    <property type="protein sequence ID" value="GJN39886.1"/>
    <property type="molecule type" value="Genomic_DNA"/>
</dbReference>